<sequence length="159" mass="17033">MGGKMERGDAWPRPAHCSVHDGVVHIVVLTLRCDSGLLCCMAVGGGECWPAAGRCDCVFFSFCESAELFLLSVMGQADNVNNIKKDDNVAVLGLVARCVAAGVAGLGCFTDRRCSVAAWRTDRPAVRVRRPTALGLRDETAASVLWSQRHLLVAVGRCE</sequence>
<evidence type="ECO:0000313" key="1">
    <source>
        <dbReference type="EMBL" id="PWV15991.1"/>
    </source>
</evidence>
<dbReference type="VEuPathDB" id="TriTrypDB:TcBrA4_0157790"/>
<dbReference type="Proteomes" id="UP000246078">
    <property type="component" value="Unassembled WGS sequence"/>
</dbReference>
<dbReference type="EMBL" id="PRFC01000026">
    <property type="protein sequence ID" value="PWV15991.1"/>
    <property type="molecule type" value="Genomic_DNA"/>
</dbReference>
<dbReference type="VEuPathDB" id="TriTrypDB:C4B63_58g231"/>
<comment type="caution">
    <text evidence="1">The sequence shown here is derived from an EMBL/GenBank/DDBJ whole genome shotgun (WGS) entry which is preliminary data.</text>
</comment>
<name>A0A2V2X5G3_TRYCR</name>
<reference evidence="1 2" key="1">
    <citation type="journal article" date="2018" name="Microb. Genom.">
        <title>Expanding an expanded genome: long-read sequencing of Trypanosoma cruzi.</title>
        <authorList>
            <person name="Berna L."/>
            <person name="Rodriguez M."/>
            <person name="Chiribao M.L."/>
            <person name="Parodi-Talice A."/>
            <person name="Pita S."/>
            <person name="Rijo G."/>
            <person name="Alvarez-Valin F."/>
            <person name="Robello C."/>
        </authorList>
    </citation>
    <scope>NUCLEOTIDE SEQUENCE [LARGE SCALE GENOMIC DNA]</scope>
    <source>
        <strain evidence="1 2">TCC</strain>
    </source>
</reference>
<dbReference type="VEuPathDB" id="TriTrypDB:C3747_26g175"/>
<protein>
    <submittedName>
        <fullName evidence="1">Putative retrotransposon hot spot protein (RHS)</fullName>
    </submittedName>
</protein>
<accession>A0A2V2X5G3</accession>
<organism evidence="1 2">
    <name type="scientific">Trypanosoma cruzi</name>
    <dbReference type="NCBI Taxonomy" id="5693"/>
    <lineage>
        <taxon>Eukaryota</taxon>
        <taxon>Discoba</taxon>
        <taxon>Euglenozoa</taxon>
        <taxon>Kinetoplastea</taxon>
        <taxon>Metakinetoplastina</taxon>
        <taxon>Trypanosomatida</taxon>
        <taxon>Trypanosomatidae</taxon>
        <taxon>Trypanosoma</taxon>
        <taxon>Schizotrypanum</taxon>
    </lineage>
</organism>
<evidence type="ECO:0000313" key="2">
    <source>
        <dbReference type="Proteomes" id="UP000246078"/>
    </source>
</evidence>
<proteinExistence type="predicted"/>
<dbReference type="AlphaFoldDB" id="A0A2V2X5G3"/>
<dbReference type="VEuPathDB" id="TriTrypDB:TcCL_Unassigned01875"/>
<gene>
    <name evidence="1" type="ORF">C3747_26g175</name>
</gene>